<keyword evidence="3" id="KW-1185">Reference proteome</keyword>
<proteinExistence type="predicted"/>
<evidence type="ECO:0000313" key="3">
    <source>
        <dbReference type="Proteomes" id="UP000485058"/>
    </source>
</evidence>
<organism evidence="2 3">
    <name type="scientific">Haematococcus lacustris</name>
    <name type="common">Green alga</name>
    <name type="synonym">Haematococcus pluvialis</name>
    <dbReference type="NCBI Taxonomy" id="44745"/>
    <lineage>
        <taxon>Eukaryota</taxon>
        <taxon>Viridiplantae</taxon>
        <taxon>Chlorophyta</taxon>
        <taxon>core chlorophytes</taxon>
        <taxon>Chlorophyceae</taxon>
        <taxon>CS clade</taxon>
        <taxon>Chlamydomonadales</taxon>
        <taxon>Haematococcaceae</taxon>
        <taxon>Haematococcus</taxon>
    </lineage>
</organism>
<comment type="caution">
    <text evidence="2">The sequence shown here is derived from an EMBL/GenBank/DDBJ whole genome shotgun (WGS) entry which is preliminary data.</text>
</comment>
<evidence type="ECO:0000256" key="1">
    <source>
        <dbReference type="SAM" id="MobiDB-lite"/>
    </source>
</evidence>
<dbReference type="AlphaFoldDB" id="A0A699ZMM0"/>
<evidence type="ECO:0000313" key="2">
    <source>
        <dbReference type="EMBL" id="GFH17072.1"/>
    </source>
</evidence>
<name>A0A699ZMM0_HAELA</name>
<accession>A0A699ZMM0</accession>
<dbReference type="EMBL" id="BLLF01001091">
    <property type="protein sequence ID" value="GFH17072.1"/>
    <property type="molecule type" value="Genomic_DNA"/>
</dbReference>
<sequence>MSLLALRDLTPHLICSLTAASHSGWKFTRANESVTASAFSTVASSAFTCKVHGERLIRLGTNKRCYGARHLKRHNQSILALVSPPCLENEPPKPNSHNDRKAYCCEGLEDHARDSLLHVEHARGHAALRSTGAASRDYTHRNTYTIARLPTLCFLQVGEDSCSMGNECSRAQTSIAFQSPGSYELLLASISAYDLRAFFLAFLILENGERKTSAVTTEPQAGLVVLPGLSFLFVVARLLAREASAVATHEGEDSGQSSDLWAQHSTSEVESRYGPDLPK</sequence>
<gene>
    <name evidence="2" type="ORF">HaLaN_13616</name>
</gene>
<protein>
    <submittedName>
        <fullName evidence="2">Uncharacterized protein</fullName>
    </submittedName>
</protein>
<feature type="compositionally biased region" description="Polar residues" evidence="1">
    <location>
        <begin position="254"/>
        <end position="266"/>
    </location>
</feature>
<dbReference type="Proteomes" id="UP000485058">
    <property type="component" value="Unassembled WGS sequence"/>
</dbReference>
<feature type="region of interest" description="Disordered" evidence="1">
    <location>
        <begin position="248"/>
        <end position="279"/>
    </location>
</feature>
<feature type="compositionally biased region" description="Basic and acidic residues" evidence="1">
    <location>
        <begin position="267"/>
        <end position="279"/>
    </location>
</feature>
<reference evidence="2 3" key="1">
    <citation type="submission" date="2020-02" db="EMBL/GenBank/DDBJ databases">
        <title>Draft genome sequence of Haematococcus lacustris strain NIES-144.</title>
        <authorList>
            <person name="Morimoto D."/>
            <person name="Nakagawa S."/>
            <person name="Yoshida T."/>
            <person name="Sawayama S."/>
        </authorList>
    </citation>
    <scope>NUCLEOTIDE SEQUENCE [LARGE SCALE GENOMIC DNA]</scope>
    <source>
        <strain evidence="2 3">NIES-144</strain>
    </source>
</reference>